<protein>
    <recommendedName>
        <fullName evidence="5">SHSP domain-containing protein</fullName>
    </recommendedName>
</protein>
<evidence type="ECO:0000256" key="4">
    <source>
        <dbReference type="SAM" id="MobiDB-lite"/>
    </source>
</evidence>
<feature type="compositionally biased region" description="Polar residues" evidence="4">
    <location>
        <begin position="9"/>
        <end position="23"/>
    </location>
</feature>
<dbReference type="InterPro" id="IPR002068">
    <property type="entry name" value="A-crystallin/Hsp20_dom"/>
</dbReference>
<proteinExistence type="inferred from homology"/>
<dbReference type="InterPro" id="IPR044587">
    <property type="entry name" value="HSP21-like"/>
</dbReference>
<dbReference type="InterPro" id="IPR008978">
    <property type="entry name" value="HSP20-like_chaperone"/>
</dbReference>
<dbReference type="Gene3D" id="2.60.40.790">
    <property type="match status" value="1"/>
</dbReference>
<name>A0A218X5M7_PUNGR</name>
<evidence type="ECO:0000256" key="2">
    <source>
        <dbReference type="PROSITE-ProRule" id="PRU00285"/>
    </source>
</evidence>
<accession>A0A218X5M7</accession>
<keyword evidence="1" id="KW-0346">Stress response</keyword>
<dbReference type="Pfam" id="PF00011">
    <property type="entry name" value="HSP20"/>
    <property type="match status" value="1"/>
</dbReference>
<evidence type="ECO:0000313" key="6">
    <source>
        <dbReference type="EMBL" id="OWM79672.1"/>
    </source>
</evidence>
<dbReference type="GO" id="GO:0009408">
    <property type="term" value="P:response to heat"/>
    <property type="evidence" value="ECO:0007669"/>
    <property type="project" value="InterPro"/>
</dbReference>
<feature type="region of interest" description="Disordered" evidence="4">
    <location>
        <begin position="1"/>
        <end position="44"/>
    </location>
</feature>
<evidence type="ECO:0000256" key="1">
    <source>
        <dbReference type="ARBA" id="ARBA00023016"/>
    </source>
</evidence>
<reference evidence="7" key="1">
    <citation type="journal article" date="2017" name="Plant J.">
        <title>The pomegranate (Punica granatum L.) genome and the genomics of punicalagin biosynthesis.</title>
        <authorList>
            <person name="Qin G."/>
            <person name="Xu C."/>
            <person name="Ming R."/>
            <person name="Tang H."/>
            <person name="Guyot R."/>
            <person name="Kramer E.M."/>
            <person name="Hu Y."/>
            <person name="Yi X."/>
            <person name="Qi Y."/>
            <person name="Xu X."/>
            <person name="Gao Z."/>
            <person name="Pan H."/>
            <person name="Jian J."/>
            <person name="Tian Y."/>
            <person name="Yue Z."/>
            <person name="Xu Y."/>
        </authorList>
    </citation>
    <scope>NUCLEOTIDE SEQUENCE [LARGE SCALE GENOMIC DNA]</scope>
    <source>
        <strain evidence="7">cv. Dabenzi</strain>
    </source>
</reference>
<dbReference type="CDD" id="cd06464">
    <property type="entry name" value="ACD_sHsps-like"/>
    <property type="match status" value="1"/>
</dbReference>
<dbReference type="PANTHER" id="PTHR46733">
    <property type="entry name" value="26.5 KDA HEAT SHOCK PROTEIN, MITOCHONDRIAL"/>
    <property type="match status" value="1"/>
</dbReference>
<feature type="domain" description="SHSP" evidence="5">
    <location>
        <begin position="115"/>
        <end position="187"/>
    </location>
</feature>
<dbReference type="SUPFAM" id="SSF49764">
    <property type="entry name" value="HSP20-like chaperones"/>
    <property type="match status" value="1"/>
</dbReference>
<comment type="similarity">
    <text evidence="2 3">Belongs to the small heat shock protein (HSP20) family.</text>
</comment>
<dbReference type="AlphaFoldDB" id="A0A218X5M7"/>
<dbReference type="PANTHER" id="PTHR46733:SF4">
    <property type="entry name" value="HEAT SHOCK PROTEIN 21, CHLOROPLASTIC"/>
    <property type="match status" value="1"/>
</dbReference>
<evidence type="ECO:0000259" key="5">
    <source>
        <dbReference type="PROSITE" id="PS01031"/>
    </source>
</evidence>
<dbReference type="PROSITE" id="PS01031">
    <property type="entry name" value="SHSP"/>
    <property type="match status" value="1"/>
</dbReference>
<gene>
    <name evidence="6" type="ORF">CDL15_Pgr023084</name>
</gene>
<feature type="region of interest" description="Disordered" evidence="4">
    <location>
        <begin position="163"/>
        <end position="187"/>
    </location>
</feature>
<evidence type="ECO:0000256" key="3">
    <source>
        <dbReference type="RuleBase" id="RU003616"/>
    </source>
</evidence>
<feature type="compositionally biased region" description="Basic and acidic residues" evidence="4">
    <location>
        <begin position="163"/>
        <end position="173"/>
    </location>
</feature>
<evidence type="ECO:0000313" key="7">
    <source>
        <dbReference type="Proteomes" id="UP000197138"/>
    </source>
</evidence>
<dbReference type="Proteomes" id="UP000197138">
    <property type="component" value="Unassembled WGS sequence"/>
</dbReference>
<sequence>MQHKPLSIGFQSHGSVTRAQTNGDGRGDNAVDVQATDASRGTAVERRQPWRFALEPVLPSGFRPAARKLGEHTDDAIASFRVMNLAHYIAGVLGPVALIPPNARGNGPDVRGRRDGLGHTVCPWDVDEDKRELRMRFHVPGLSKEDVKVSVVDDGLVIIGGRQREEGGRRQEEEIYETSLGPLRLHS</sequence>
<organism evidence="6 7">
    <name type="scientific">Punica granatum</name>
    <name type="common">Pomegranate</name>
    <dbReference type="NCBI Taxonomy" id="22663"/>
    <lineage>
        <taxon>Eukaryota</taxon>
        <taxon>Viridiplantae</taxon>
        <taxon>Streptophyta</taxon>
        <taxon>Embryophyta</taxon>
        <taxon>Tracheophyta</taxon>
        <taxon>Spermatophyta</taxon>
        <taxon>Magnoliopsida</taxon>
        <taxon>eudicotyledons</taxon>
        <taxon>Gunneridae</taxon>
        <taxon>Pentapetalae</taxon>
        <taxon>rosids</taxon>
        <taxon>malvids</taxon>
        <taxon>Myrtales</taxon>
        <taxon>Lythraceae</taxon>
        <taxon>Punica</taxon>
    </lineage>
</organism>
<comment type="caution">
    <text evidence="6">The sequence shown here is derived from an EMBL/GenBank/DDBJ whole genome shotgun (WGS) entry which is preliminary data.</text>
</comment>
<dbReference type="EMBL" id="MTKT01002440">
    <property type="protein sequence ID" value="OWM79672.1"/>
    <property type="molecule type" value="Genomic_DNA"/>
</dbReference>